<dbReference type="OMA" id="PSVENCV"/>
<accession>A0A0C4EFE2</accession>
<dbReference type="EnsemblFungi" id="MAPG_11485T0">
    <property type="protein sequence ID" value="MAPG_11485T0"/>
    <property type="gene ID" value="MAPG_11485"/>
</dbReference>
<dbReference type="eggNOG" id="KOG1575">
    <property type="taxonomic scope" value="Eukaryota"/>
</dbReference>
<evidence type="ECO:0000313" key="3">
    <source>
        <dbReference type="EMBL" id="KLU92540.1"/>
    </source>
</evidence>
<dbReference type="CDD" id="cd19077">
    <property type="entry name" value="AKR_AKR8A1-2"/>
    <property type="match status" value="1"/>
</dbReference>
<reference evidence="3" key="3">
    <citation type="submission" date="2011-03" db="EMBL/GenBank/DDBJ databases">
        <title>Annotation of Magnaporthe poae ATCC 64411.</title>
        <authorList>
            <person name="Ma L.-J."/>
            <person name="Dead R."/>
            <person name="Young S.K."/>
            <person name="Zeng Q."/>
            <person name="Gargeya S."/>
            <person name="Fitzgerald M."/>
            <person name="Haas B."/>
            <person name="Abouelleil A."/>
            <person name="Alvarado L."/>
            <person name="Arachchi H.M."/>
            <person name="Berlin A."/>
            <person name="Brown A."/>
            <person name="Chapman S.B."/>
            <person name="Chen Z."/>
            <person name="Dunbar C."/>
            <person name="Freedman E."/>
            <person name="Gearin G."/>
            <person name="Gellesch M."/>
            <person name="Goldberg J."/>
            <person name="Griggs A."/>
            <person name="Gujja S."/>
            <person name="Heiman D."/>
            <person name="Howarth C."/>
            <person name="Larson L."/>
            <person name="Lui A."/>
            <person name="MacDonald P.J.P."/>
            <person name="Mehta T."/>
            <person name="Montmayeur A."/>
            <person name="Murphy C."/>
            <person name="Neiman D."/>
            <person name="Pearson M."/>
            <person name="Priest M."/>
            <person name="Roberts A."/>
            <person name="Saif S."/>
            <person name="Shea T."/>
            <person name="Shenoy N."/>
            <person name="Sisk P."/>
            <person name="Stolte C."/>
            <person name="Sykes S."/>
            <person name="Yandava C."/>
            <person name="Wortman J."/>
            <person name="Nusbaum C."/>
            <person name="Birren B."/>
        </authorList>
    </citation>
    <scope>NUCLEOTIDE SEQUENCE</scope>
    <source>
        <strain evidence="3">ATCC 64411</strain>
    </source>
</reference>
<dbReference type="VEuPathDB" id="FungiDB:MAPG_11485"/>
<reference evidence="4" key="5">
    <citation type="submission" date="2015-06" db="UniProtKB">
        <authorList>
            <consortium name="EnsemblFungi"/>
        </authorList>
    </citation>
    <scope>IDENTIFICATION</scope>
    <source>
        <strain evidence="4">ATCC 64411</strain>
    </source>
</reference>
<dbReference type="Proteomes" id="UP000011715">
    <property type="component" value="Unassembled WGS sequence"/>
</dbReference>
<dbReference type="AlphaFoldDB" id="A0A0C4EFE2"/>
<dbReference type="InterPro" id="IPR036812">
    <property type="entry name" value="NAD(P)_OxRdtase_dom_sf"/>
</dbReference>
<dbReference type="SUPFAM" id="SSF51430">
    <property type="entry name" value="NAD(P)-linked oxidoreductase"/>
    <property type="match status" value="1"/>
</dbReference>
<dbReference type="EMBL" id="ADBL01002831">
    <property type="status" value="NOT_ANNOTATED_CDS"/>
    <property type="molecule type" value="Genomic_DNA"/>
</dbReference>
<evidence type="ECO:0000259" key="2">
    <source>
        <dbReference type="Pfam" id="PF00248"/>
    </source>
</evidence>
<dbReference type="PANTHER" id="PTHR43625:SF78">
    <property type="entry name" value="PYRIDOXAL REDUCTASE-RELATED"/>
    <property type="match status" value="1"/>
</dbReference>
<evidence type="ECO:0000256" key="1">
    <source>
        <dbReference type="ARBA" id="ARBA00023002"/>
    </source>
</evidence>
<dbReference type="PANTHER" id="PTHR43625">
    <property type="entry name" value="AFLATOXIN B1 ALDEHYDE REDUCTASE"/>
    <property type="match status" value="1"/>
</dbReference>
<keyword evidence="5" id="KW-1185">Reference proteome</keyword>
<evidence type="ECO:0000313" key="4">
    <source>
        <dbReference type="EnsemblFungi" id="MAPG_11485T0"/>
    </source>
</evidence>
<dbReference type="STRING" id="644358.A0A0C4EFE2"/>
<organism evidence="4 5">
    <name type="scientific">Magnaporthiopsis poae (strain ATCC 64411 / 73-15)</name>
    <name type="common">Kentucky bluegrass fungus</name>
    <name type="synonym">Magnaporthe poae</name>
    <dbReference type="NCBI Taxonomy" id="644358"/>
    <lineage>
        <taxon>Eukaryota</taxon>
        <taxon>Fungi</taxon>
        <taxon>Dikarya</taxon>
        <taxon>Ascomycota</taxon>
        <taxon>Pezizomycotina</taxon>
        <taxon>Sordariomycetes</taxon>
        <taxon>Sordariomycetidae</taxon>
        <taxon>Magnaporthales</taxon>
        <taxon>Magnaporthaceae</taxon>
        <taxon>Magnaporthiopsis</taxon>
    </lineage>
</organism>
<sequence>MSPPQMIAGKPAGPTGYGLMGFHMPPPMDHDAAASVMKAALGHGANFWNGGLFYGTPDNNSLHLLRHYFTKNPSDADRVVLSIKGAYDATTHSPRGAPADVRRSVEEALAVLGGVKSIDVFQCARVDPTVPIEETVAELGRLVAEGKIGGIGLSEVSTATIRRAAAVHPIAAVEIELSLFTTEALGNGVVDTCKELGIPIIAYSPLGKGFLSGHIRSLDDLPKTDSRRHYPRFQPDSFAQNLKLVDAVGRVAERKGATAGQVAIAWVRTLGALPLPGSTRVEGVRENCREVSLEEEDLREIQEVLDTMPVAGDRYPAVHMKLLRG</sequence>
<reference evidence="5" key="1">
    <citation type="submission" date="2010-05" db="EMBL/GenBank/DDBJ databases">
        <title>The genome sequence of Magnaporthe poae strain ATCC 64411.</title>
        <authorList>
            <person name="Ma L.-J."/>
            <person name="Dead R."/>
            <person name="Young S."/>
            <person name="Zeng Q."/>
            <person name="Koehrsen M."/>
            <person name="Alvarado L."/>
            <person name="Berlin A."/>
            <person name="Chapman S.B."/>
            <person name="Chen Z."/>
            <person name="Freedman E."/>
            <person name="Gellesch M."/>
            <person name="Goldberg J."/>
            <person name="Griggs A."/>
            <person name="Gujja S."/>
            <person name="Heilman E.R."/>
            <person name="Heiman D."/>
            <person name="Hepburn T."/>
            <person name="Howarth C."/>
            <person name="Jen D."/>
            <person name="Larson L."/>
            <person name="Mehta T."/>
            <person name="Neiman D."/>
            <person name="Pearson M."/>
            <person name="Roberts A."/>
            <person name="Saif S."/>
            <person name="Shea T."/>
            <person name="Shenoy N."/>
            <person name="Sisk P."/>
            <person name="Stolte C."/>
            <person name="Sykes S."/>
            <person name="Walk T."/>
            <person name="White J."/>
            <person name="Yandava C."/>
            <person name="Haas B."/>
            <person name="Nusbaum C."/>
            <person name="Birren B."/>
        </authorList>
    </citation>
    <scope>NUCLEOTIDE SEQUENCE [LARGE SCALE GENOMIC DNA]</scope>
    <source>
        <strain evidence="5">ATCC 64411 / 73-15</strain>
    </source>
</reference>
<dbReference type="GO" id="GO:0016491">
    <property type="term" value="F:oxidoreductase activity"/>
    <property type="evidence" value="ECO:0007669"/>
    <property type="project" value="UniProtKB-KW"/>
</dbReference>
<evidence type="ECO:0000313" key="5">
    <source>
        <dbReference type="Proteomes" id="UP000011715"/>
    </source>
</evidence>
<dbReference type="GO" id="GO:0005737">
    <property type="term" value="C:cytoplasm"/>
    <property type="evidence" value="ECO:0007669"/>
    <property type="project" value="TreeGrafter"/>
</dbReference>
<keyword evidence="1" id="KW-0560">Oxidoreductase</keyword>
<protein>
    <recommendedName>
        <fullName evidence="2">NADP-dependent oxidoreductase domain-containing protein</fullName>
    </recommendedName>
</protein>
<gene>
    <name evidence="3" type="ORF">MAPG_11485</name>
</gene>
<dbReference type="Gene3D" id="3.20.20.100">
    <property type="entry name" value="NADP-dependent oxidoreductase domain"/>
    <property type="match status" value="1"/>
</dbReference>
<name>A0A0C4EFE2_MAGP6</name>
<proteinExistence type="predicted"/>
<feature type="domain" description="NADP-dependent oxidoreductase" evidence="2">
    <location>
        <begin position="16"/>
        <end position="305"/>
    </location>
</feature>
<dbReference type="EMBL" id="GL876981">
    <property type="protein sequence ID" value="KLU92540.1"/>
    <property type="molecule type" value="Genomic_DNA"/>
</dbReference>
<reference evidence="4" key="4">
    <citation type="journal article" date="2015" name="G3 (Bethesda)">
        <title>Genome sequences of three phytopathogenic species of the Magnaporthaceae family of fungi.</title>
        <authorList>
            <person name="Okagaki L.H."/>
            <person name="Nunes C.C."/>
            <person name="Sailsbery J."/>
            <person name="Clay B."/>
            <person name="Brown D."/>
            <person name="John T."/>
            <person name="Oh Y."/>
            <person name="Young N."/>
            <person name="Fitzgerald M."/>
            <person name="Haas B.J."/>
            <person name="Zeng Q."/>
            <person name="Young S."/>
            <person name="Adiconis X."/>
            <person name="Fan L."/>
            <person name="Levin J.Z."/>
            <person name="Mitchell T.K."/>
            <person name="Okubara P.A."/>
            <person name="Farman M.L."/>
            <person name="Kohn L.M."/>
            <person name="Birren B."/>
            <person name="Ma L.-J."/>
            <person name="Dean R.A."/>
        </authorList>
    </citation>
    <scope>NUCLEOTIDE SEQUENCE</scope>
    <source>
        <strain evidence="4">ATCC 64411 / 73-15</strain>
    </source>
</reference>
<dbReference type="OrthoDB" id="37537at2759"/>
<dbReference type="Pfam" id="PF00248">
    <property type="entry name" value="Aldo_ket_red"/>
    <property type="match status" value="1"/>
</dbReference>
<reference evidence="3" key="2">
    <citation type="submission" date="2010-05" db="EMBL/GenBank/DDBJ databases">
        <title>The Genome Sequence of Magnaporthe poae strain ATCC 64411.</title>
        <authorList>
            <consortium name="The Broad Institute Genome Sequencing Platform"/>
            <consortium name="Broad Institute Genome Sequencing Center for Infectious Disease"/>
            <person name="Ma L.-J."/>
            <person name="Dead R."/>
            <person name="Young S."/>
            <person name="Zeng Q."/>
            <person name="Koehrsen M."/>
            <person name="Alvarado L."/>
            <person name="Berlin A."/>
            <person name="Chapman S.B."/>
            <person name="Chen Z."/>
            <person name="Freedman E."/>
            <person name="Gellesch M."/>
            <person name="Goldberg J."/>
            <person name="Griggs A."/>
            <person name="Gujja S."/>
            <person name="Heilman E.R."/>
            <person name="Heiman D."/>
            <person name="Hepburn T."/>
            <person name="Howarth C."/>
            <person name="Jen D."/>
            <person name="Larson L."/>
            <person name="Mehta T."/>
            <person name="Neiman D."/>
            <person name="Pearson M."/>
            <person name="Roberts A."/>
            <person name="Saif S."/>
            <person name="Shea T."/>
            <person name="Shenoy N."/>
            <person name="Sisk P."/>
            <person name="Stolte C."/>
            <person name="Sykes S."/>
            <person name="Walk T."/>
            <person name="White J."/>
            <person name="Yandava C."/>
            <person name="Haas B."/>
            <person name="Nusbaum C."/>
            <person name="Birren B."/>
        </authorList>
    </citation>
    <scope>NUCLEOTIDE SEQUENCE</scope>
    <source>
        <strain evidence="3">ATCC 64411</strain>
    </source>
</reference>
<dbReference type="InterPro" id="IPR050791">
    <property type="entry name" value="Aldo-Keto_reductase"/>
</dbReference>
<dbReference type="InterPro" id="IPR023210">
    <property type="entry name" value="NADP_OxRdtase_dom"/>
</dbReference>